<organism evidence="2 3">
    <name type="scientific">Pelobates cultripes</name>
    <name type="common">Western spadefoot toad</name>
    <dbReference type="NCBI Taxonomy" id="61616"/>
    <lineage>
        <taxon>Eukaryota</taxon>
        <taxon>Metazoa</taxon>
        <taxon>Chordata</taxon>
        <taxon>Craniata</taxon>
        <taxon>Vertebrata</taxon>
        <taxon>Euteleostomi</taxon>
        <taxon>Amphibia</taxon>
        <taxon>Batrachia</taxon>
        <taxon>Anura</taxon>
        <taxon>Pelobatoidea</taxon>
        <taxon>Pelobatidae</taxon>
        <taxon>Pelobates</taxon>
    </lineage>
</organism>
<dbReference type="AlphaFoldDB" id="A0AAD1WNK1"/>
<feature type="compositionally biased region" description="Low complexity" evidence="1">
    <location>
        <begin position="17"/>
        <end position="26"/>
    </location>
</feature>
<protein>
    <submittedName>
        <fullName evidence="2">Uncharacterized protein</fullName>
    </submittedName>
</protein>
<gene>
    <name evidence="2" type="ORF">PECUL_23A001420</name>
</gene>
<feature type="compositionally biased region" description="Basic and acidic residues" evidence="1">
    <location>
        <begin position="146"/>
        <end position="163"/>
    </location>
</feature>
<feature type="region of interest" description="Disordered" evidence="1">
    <location>
        <begin position="1"/>
        <end position="58"/>
    </location>
</feature>
<feature type="compositionally biased region" description="Polar residues" evidence="1">
    <location>
        <begin position="169"/>
        <end position="197"/>
    </location>
</feature>
<dbReference type="Proteomes" id="UP001295444">
    <property type="component" value="Chromosome 09"/>
</dbReference>
<evidence type="ECO:0000256" key="1">
    <source>
        <dbReference type="SAM" id="MobiDB-lite"/>
    </source>
</evidence>
<proteinExistence type="predicted"/>
<evidence type="ECO:0000313" key="2">
    <source>
        <dbReference type="EMBL" id="CAH2315816.1"/>
    </source>
</evidence>
<keyword evidence="3" id="KW-1185">Reference proteome</keyword>
<sequence length="221" mass="24496">MDRRGITRSPQNGGSQAPSPSTASTAFLSKEGEGTSKMVDSPDSAMLHEQPPIRRGADTKARDSINIIFDWFWAKLLARLQSIEPSHTETKMHRASKGKTWETSSRCIGAFNYNFPKPGPSRVESNRGRTPKRPTTPAEGRKKKTKTDDHRPLHHSSRDDPGPHRNLGSWHQATSSRKGPGQKGTSGKPQTHMTLRNTKLRSTRETPRQGRASLGPQCSLE</sequence>
<dbReference type="EMBL" id="OW240920">
    <property type="protein sequence ID" value="CAH2315816.1"/>
    <property type="molecule type" value="Genomic_DNA"/>
</dbReference>
<name>A0AAD1WNK1_PELCU</name>
<feature type="region of interest" description="Disordered" evidence="1">
    <location>
        <begin position="111"/>
        <end position="221"/>
    </location>
</feature>
<evidence type="ECO:0000313" key="3">
    <source>
        <dbReference type="Proteomes" id="UP001295444"/>
    </source>
</evidence>
<reference evidence="2" key="1">
    <citation type="submission" date="2022-03" db="EMBL/GenBank/DDBJ databases">
        <authorList>
            <person name="Alioto T."/>
            <person name="Alioto T."/>
            <person name="Gomez Garrido J."/>
        </authorList>
    </citation>
    <scope>NUCLEOTIDE SEQUENCE</scope>
</reference>
<accession>A0AAD1WNK1</accession>